<dbReference type="RefSeq" id="WP_013545941.1">
    <property type="nucleotide sequence ID" value="NC_014933.1"/>
</dbReference>
<keyword evidence="2" id="KW-1185">Reference proteome</keyword>
<reference key="1">
    <citation type="submission" date="2010-11" db="EMBL/GenBank/DDBJ databases">
        <title>The complete genome of Bacteroides helcogenes P 36-108.</title>
        <authorList>
            <consortium name="US DOE Joint Genome Institute (JGI-PGF)"/>
            <person name="Lucas S."/>
            <person name="Copeland A."/>
            <person name="Lapidus A."/>
            <person name="Bruce D."/>
            <person name="Goodwin L."/>
            <person name="Pitluck S."/>
            <person name="Kyrpides N."/>
            <person name="Mavromatis K."/>
            <person name="Ivanova N."/>
            <person name="Zeytun A."/>
            <person name="Brettin T."/>
            <person name="Detter J.C."/>
            <person name="Tapia R."/>
            <person name="Han C."/>
            <person name="Land M."/>
            <person name="Hauser L."/>
            <person name="Markowitz V."/>
            <person name="Cheng J.-F."/>
            <person name="Hugenholtz P."/>
            <person name="Woyke T."/>
            <person name="Wu D."/>
            <person name="Gronow S."/>
            <person name="Wellnitz S."/>
            <person name="Brambilla E."/>
            <person name="Klenk H.-P."/>
            <person name="Eisen J.A."/>
        </authorList>
    </citation>
    <scope>NUCLEOTIDE SEQUENCE</scope>
    <source>
        <strain>P 36-108</strain>
    </source>
</reference>
<accession>E6STX1</accession>
<dbReference type="Proteomes" id="UP000008630">
    <property type="component" value="Chromosome"/>
</dbReference>
<proteinExistence type="predicted"/>
<dbReference type="HOGENOM" id="CLU_115284_0_0_10"/>
<dbReference type="InterPro" id="IPR045724">
    <property type="entry name" value="DUF6078"/>
</dbReference>
<organism evidence="1 2">
    <name type="scientific">Bacteroides helcogenes (strain ATCC 35417 / DSM 20613 / JCM 6297 / CCUG 15421 / P 36-108)</name>
    <dbReference type="NCBI Taxonomy" id="693979"/>
    <lineage>
        <taxon>Bacteria</taxon>
        <taxon>Pseudomonadati</taxon>
        <taxon>Bacteroidota</taxon>
        <taxon>Bacteroidia</taxon>
        <taxon>Bacteroidales</taxon>
        <taxon>Bacteroidaceae</taxon>
        <taxon>Bacteroides</taxon>
    </lineage>
</organism>
<reference evidence="1 2" key="2">
    <citation type="journal article" date="2011" name="Stand. Genomic Sci.">
        <title>Complete genome sequence of Bacteroides helcogenes type strain (P 36-108).</title>
        <authorList>
            <person name="Pati A."/>
            <person name="Gronow S."/>
            <person name="Zeytun A."/>
            <person name="Lapidus A."/>
            <person name="Nolan M."/>
            <person name="Hammon N."/>
            <person name="Deshpande S."/>
            <person name="Cheng J.F."/>
            <person name="Tapia R."/>
            <person name="Han C."/>
            <person name="Goodwin L."/>
            <person name="Pitluck S."/>
            <person name="Liolios K."/>
            <person name="Pagani I."/>
            <person name="Ivanova N."/>
            <person name="Mavromatis K."/>
            <person name="Chen A."/>
            <person name="Palaniappan K."/>
            <person name="Land M."/>
            <person name="Hauser L."/>
            <person name="Chang Y.J."/>
            <person name="Jeffries C.D."/>
            <person name="Detter J.C."/>
            <person name="Brambilla E."/>
            <person name="Rohde M."/>
            <person name="Goker M."/>
            <person name="Woyke T."/>
            <person name="Bristow J."/>
            <person name="Eisen J.A."/>
            <person name="Markowitz V."/>
            <person name="Hugenholtz P."/>
            <person name="Kyrpides N.C."/>
            <person name="Klenk H.P."/>
            <person name="Lucas S."/>
        </authorList>
    </citation>
    <scope>NUCLEOTIDE SEQUENCE [LARGE SCALE GENOMIC DNA]</scope>
    <source>
        <strain evidence="2">ATCC 35417 / DSM 20613 / JCM 6297 / CCUG 15421 / P 36-108</strain>
    </source>
</reference>
<evidence type="ECO:0000313" key="2">
    <source>
        <dbReference type="Proteomes" id="UP000008630"/>
    </source>
</evidence>
<dbReference type="eggNOG" id="ENOG503420H">
    <property type="taxonomic scope" value="Bacteria"/>
</dbReference>
<gene>
    <name evidence="1" type="ordered locus">Bache_0294</name>
</gene>
<dbReference type="OrthoDB" id="1070184at2"/>
<dbReference type="KEGG" id="bhl:Bache_0294"/>
<sequence length="146" mass="16803">MNTEFDYSLVPSGYAHCFNASCPRGGECLRHLVALHAPKEKELVTCLNPAAYPKNAVQCPYYRSLAKVRLAWGTSVLCNQVPYGIGRGLMSSVRHSFSKATYYRILHHERPLSVEEQQMITNLFRRSGVETEPTYDYYTENYDWNR</sequence>
<dbReference type="Pfam" id="PF19555">
    <property type="entry name" value="DUF6078"/>
    <property type="match status" value="1"/>
</dbReference>
<dbReference type="AlphaFoldDB" id="E6STX1"/>
<protein>
    <submittedName>
        <fullName evidence="1">Uncharacterized protein</fullName>
    </submittedName>
</protein>
<dbReference type="EMBL" id="CP002352">
    <property type="protein sequence ID" value="ADV42324.1"/>
    <property type="molecule type" value="Genomic_DNA"/>
</dbReference>
<evidence type="ECO:0000313" key="1">
    <source>
        <dbReference type="EMBL" id="ADV42324.1"/>
    </source>
</evidence>
<name>E6STX1_BACT6</name>